<reference evidence="1" key="1">
    <citation type="submission" date="2021-04" db="EMBL/GenBank/DDBJ databases">
        <title>Genomics, taxonomy and metabolism of representatives of sulfur bacteria of the genus Thiothrix: Thiothrix fructosivorans QT, Thiothrix unzii A1T and three new species, Thiothrix subterranea sp. nov., Thiothrix litoralis sp. nov. and 'Candidatus Thiothrix anitrata' sp. nov.</title>
        <authorList>
            <person name="Ravin N.V."/>
            <person name="Smolyakov D."/>
            <person name="Rudenko T.S."/>
            <person name="Mardanov A.V."/>
            <person name="Beletsky A.V."/>
            <person name="Markov N.D."/>
            <person name="Fomenkov A.I."/>
            <person name="Roberts R.J."/>
            <person name="Karnachuk O.V."/>
            <person name="Novikov A."/>
            <person name="Grabovich M.Y."/>
        </authorList>
    </citation>
    <scope>NUCLEOTIDE SEQUENCE</scope>
    <source>
        <strain evidence="1">A1</strain>
    </source>
</reference>
<sequence length="285" mass="33146">MSKRKLIKGEKHHWWPKGLSKNWGDERGLVHRIDWSGKEVTSKPKEFGQISDGHNILFDVDTPWNSTIEHFFDEPDKKFPKIVRWLESIKRDCKDINASEISLSTDQIEDNNFDVTRECLISLIVRSPKYRNAQAAFVEHYRGELDKKERKLLIAANINQKYNMLVQHSKGAGKLGLLFSNDYEFIFGDGFYTNVGASTQSLFGVKALIPLTPNIAVIWSSPMTYSTYPRLMSMQVDREIVELVNYSVMTYSTYPRLMSMQVDREIVELVNYSVQVYSKEYLFYK</sequence>
<gene>
    <name evidence="1" type="ORF">J9260_12660</name>
</gene>
<dbReference type="EMBL" id="CP072793">
    <property type="protein sequence ID" value="QTR52562.1"/>
    <property type="molecule type" value="Genomic_DNA"/>
</dbReference>
<organism evidence="1 2">
    <name type="scientific">Thiothrix unzii</name>
    <dbReference type="NCBI Taxonomy" id="111769"/>
    <lineage>
        <taxon>Bacteria</taxon>
        <taxon>Pseudomonadati</taxon>
        <taxon>Pseudomonadota</taxon>
        <taxon>Gammaproteobacteria</taxon>
        <taxon>Thiotrichales</taxon>
        <taxon>Thiotrichaceae</taxon>
        <taxon>Thiothrix</taxon>
    </lineage>
</organism>
<name>A0A975F7E3_9GAMM</name>
<evidence type="ECO:0000313" key="1">
    <source>
        <dbReference type="EMBL" id="QTR52562.1"/>
    </source>
</evidence>
<evidence type="ECO:0000313" key="2">
    <source>
        <dbReference type="Proteomes" id="UP000672009"/>
    </source>
</evidence>
<dbReference type="RefSeq" id="WP_210218105.1">
    <property type="nucleotide sequence ID" value="NZ_CP072793.1"/>
</dbReference>
<keyword evidence="2" id="KW-1185">Reference proteome</keyword>
<proteinExistence type="predicted"/>
<protein>
    <submittedName>
        <fullName evidence="1">DUF4238 domain-containing protein</fullName>
    </submittedName>
</protein>
<dbReference type="Proteomes" id="UP000672009">
    <property type="component" value="Chromosome"/>
</dbReference>
<accession>A0A975F7E3</accession>
<dbReference type="KEGG" id="tun:J9260_12660"/>
<dbReference type="AlphaFoldDB" id="A0A975F7E3"/>